<reference evidence="2" key="1">
    <citation type="journal article" date="2023" name="G3 (Bethesda)">
        <title>Genome assembly and association tests identify interacting loci associated with vigor, precocity, and sex in interspecific pistachio rootstocks.</title>
        <authorList>
            <person name="Palmer W."/>
            <person name="Jacygrad E."/>
            <person name="Sagayaradj S."/>
            <person name="Cavanaugh K."/>
            <person name="Han R."/>
            <person name="Bertier L."/>
            <person name="Beede B."/>
            <person name="Kafkas S."/>
            <person name="Golino D."/>
            <person name="Preece J."/>
            <person name="Michelmore R."/>
        </authorList>
    </citation>
    <scope>NUCLEOTIDE SEQUENCE [LARGE SCALE GENOMIC DNA]</scope>
</reference>
<comment type="caution">
    <text evidence="1">The sequence shown here is derived from an EMBL/GenBank/DDBJ whole genome shotgun (WGS) entry which is preliminary data.</text>
</comment>
<proteinExistence type="predicted"/>
<sequence length="586" mass="65465">MKHQIPNLVKNGFYKEALYLYAQHHSASLPPHNFTFPPLLKVCAKLQSPIQGRILHTHLIKTGFSVDVYSATALGDMYMKLNLLGDALKAFDEMPQRNLASLNAVISGYSQNGYSREGMRVFKETLLGLFRPNSVTVASVLSGCDSVEDGTQMHCLAIKFGVDMDIYVATALLTMYSNCKEIGLATRLFGDMRNKNVVSYNAFVTGLLHNGVPREALDVFREMRECLSEEPNSVSLTSVISACVSLLNLQLGRQIHGLIVKLEMEFDPMVGTALIDMYSKCGRVRWAYDVFKELNGRRNFITWNSMIAGMMLNNQTEKAIELFEQLEYEGLEPDSATWNSIISGFAQLACADMAALKCGKEIHGHFIRTDIGDDDFLCTALIFMYMKCGFPSAARRVFDQIKIKPDDPAFWNAMVSGYGRNGEFESAVEIFDLMQEEQVKPNSATFVSILSACSHTGRVEKGLQVFRMMSDDYGINPNPEHVGCLIDLLGRSGRLDEAEELIQELSEPSASIFYSLLGACWSHMNSKLGEETVMKLSELEPENPTPFVVLSNIYAGLQRWENVERTRQMVNDRALRKLPGISIGVT</sequence>
<name>A0ACC0YKZ4_9ROSI</name>
<keyword evidence="2" id="KW-1185">Reference proteome</keyword>
<accession>A0ACC0YKZ4</accession>
<dbReference type="Proteomes" id="UP001163603">
    <property type="component" value="Chromosome 6"/>
</dbReference>
<gene>
    <name evidence="1" type="ORF">Pint_22678</name>
</gene>
<dbReference type="EMBL" id="CM047741">
    <property type="protein sequence ID" value="KAJ0037956.1"/>
    <property type="molecule type" value="Genomic_DNA"/>
</dbReference>
<protein>
    <submittedName>
        <fullName evidence="1">Uncharacterized protein</fullName>
    </submittedName>
</protein>
<evidence type="ECO:0000313" key="2">
    <source>
        <dbReference type="Proteomes" id="UP001163603"/>
    </source>
</evidence>
<evidence type="ECO:0000313" key="1">
    <source>
        <dbReference type="EMBL" id="KAJ0037956.1"/>
    </source>
</evidence>
<organism evidence="1 2">
    <name type="scientific">Pistacia integerrima</name>
    <dbReference type="NCBI Taxonomy" id="434235"/>
    <lineage>
        <taxon>Eukaryota</taxon>
        <taxon>Viridiplantae</taxon>
        <taxon>Streptophyta</taxon>
        <taxon>Embryophyta</taxon>
        <taxon>Tracheophyta</taxon>
        <taxon>Spermatophyta</taxon>
        <taxon>Magnoliopsida</taxon>
        <taxon>eudicotyledons</taxon>
        <taxon>Gunneridae</taxon>
        <taxon>Pentapetalae</taxon>
        <taxon>rosids</taxon>
        <taxon>malvids</taxon>
        <taxon>Sapindales</taxon>
        <taxon>Anacardiaceae</taxon>
        <taxon>Pistacia</taxon>
    </lineage>
</organism>